<dbReference type="PANTHER" id="PTHR24111:SF0">
    <property type="entry name" value="LEUCINE-RICH REPEAT-CONTAINING PROTEIN"/>
    <property type="match status" value="1"/>
</dbReference>
<organism evidence="2 3">
    <name type="scientific">Rotaria magnacalcarata</name>
    <dbReference type="NCBI Taxonomy" id="392030"/>
    <lineage>
        <taxon>Eukaryota</taxon>
        <taxon>Metazoa</taxon>
        <taxon>Spiralia</taxon>
        <taxon>Gnathifera</taxon>
        <taxon>Rotifera</taxon>
        <taxon>Eurotatoria</taxon>
        <taxon>Bdelloidea</taxon>
        <taxon>Philodinida</taxon>
        <taxon>Philodinidae</taxon>
        <taxon>Rotaria</taxon>
    </lineage>
</organism>
<reference evidence="2" key="1">
    <citation type="submission" date="2021-02" db="EMBL/GenBank/DDBJ databases">
        <authorList>
            <person name="Nowell W R."/>
        </authorList>
    </citation>
    <scope>NUCLEOTIDE SEQUENCE</scope>
</reference>
<evidence type="ECO:0000313" key="2">
    <source>
        <dbReference type="EMBL" id="CAF4187091.1"/>
    </source>
</evidence>
<gene>
    <name evidence="2" type="ORF">GIL414_LOCUS21043</name>
</gene>
<evidence type="ECO:0000256" key="1">
    <source>
        <dbReference type="ARBA" id="ARBA00022737"/>
    </source>
</evidence>
<evidence type="ECO:0000313" key="3">
    <source>
        <dbReference type="Proteomes" id="UP000681720"/>
    </source>
</evidence>
<dbReference type="Gene3D" id="3.80.10.10">
    <property type="entry name" value="Ribonuclease Inhibitor"/>
    <property type="match status" value="1"/>
</dbReference>
<dbReference type="AlphaFoldDB" id="A0A8S2RY68"/>
<dbReference type="Pfam" id="PF13516">
    <property type="entry name" value="LRR_6"/>
    <property type="match status" value="2"/>
</dbReference>
<dbReference type="SUPFAM" id="SSF52047">
    <property type="entry name" value="RNI-like"/>
    <property type="match status" value="1"/>
</dbReference>
<sequence length="105" mass="11953">MLAENNTLITLDITHINMSEFGVQGIAESLLQNRTLTHLNLASNKIFDIQRRAILDAMHTNDTLLSLDLSHNKMDDASVIRLGEMLRVNRKLRFFRAKSCVIEDS</sequence>
<keyword evidence="1" id="KW-0677">Repeat</keyword>
<comment type="caution">
    <text evidence="2">The sequence shown here is derived from an EMBL/GenBank/DDBJ whole genome shotgun (WGS) entry which is preliminary data.</text>
</comment>
<dbReference type="PROSITE" id="PS51450">
    <property type="entry name" value="LRR"/>
    <property type="match status" value="1"/>
</dbReference>
<dbReference type="InterPro" id="IPR032675">
    <property type="entry name" value="LRR_dom_sf"/>
</dbReference>
<dbReference type="InterPro" id="IPR001611">
    <property type="entry name" value="Leu-rich_rpt"/>
</dbReference>
<dbReference type="Proteomes" id="UP000681720">
    <property type="component" value="Unassembled WGS sequence"/>
</dbReference>
<dbReference type="PANTHER" id="PTHR24111">
    <property type="entry name" value="LEUCINE-RICH REPEAT-CONTAINING PROTEIN 34"/>
    <property type="match status" value="1"/>
</dbReference>
<dbReference type="InterPro" id="IPR052201">
    <property type="entry name" value="LRR-containing_regulator"/>
</dbReference>
<proteinExistence type="predicted"/>
<dbReference type="EMBL" id="CAJOBJ010016396">
    <property type="protein sequence ID" value="CAF4187091.1"/>
    <property type="molecule type" value="Genomic_DNA"/>
</dbReference>
<accession>A0A8S2RY68</accession>
<name>A0A8S2RY68_9BILA</name>
<evidence type="ECO:0008006" key="4">
    <source>
        <dbReference type="Google" id="ProtNLM"/>
    </source>
</evidence>
<protein>
    <recommendedName>
        <fullName evidence="4">Tropomodulin</fullName>
    </recommendedName>
</protein>
<feature type="non-terminal residue" evidence="2">
    <location>
        <position position="105"/>
    </location>
</feature>